<accession>A0ABY8TP40</accession>
<dbReference type="Gene3D" id="2.40.330.10">
    <property type="entry name" value="DNA-binding pseudobarrel domain"/>
    <property type="match status" value="1"/>
</dbReference>
<evidence type="ECO:0000256" key="3">
    <source>
        <dbReference type="ARBA" id="ARBA00023163"/>
    </source>
</evidence>
<evidence type="ECO:0000256" key="4">
    <source>
        <dbReference type="ARBA" id="ARBA00023242"/>
    </source>
</evidence>
<keyword evidence="1" id="KW-0805">Transcription regulation</keyword>
<reference evidence="7 8" key="1">
    <citation type="submission" date="2023-05" db="EMBL/GenBank/DDBJ databases">
        <title>A 100% complete, gapless, phased diploid assembly of the Scenedesmus obliquus UTEX 3031 genome.</title>
        <authorList>
            <person name="Biondi T.C."/>
            <person name="Hanschen E.R."/>
            <person name="Kwon T."/>
            <person name="Eng W."/>
            <person name="Kruse C.P.S."/>
            <person name="Koehler S.I."/>
            <person name="Kunde Y."/>
            <person name="Gleasner C.D."/>
            <person name="You Mak K.T."/>
            <person name="Polle J."/>
            <person name="Hovde B.T."/>
            <person name="Starkenburg S.R."/>
        </authorList>
    </citation>
    <scope>NUCLEOTIDE SEQUENCE [LARGE SCALE GENOMIC DNA]</scope>
    <source>
        <strain evidence="7 8">DOE0152z</strain>
    </source>
</reference>
<evidence type="ECO:0000259" key="6">
    <source>
        <dbReference type="PROSITE" id="PS50863"/>
    </source>
</evidence>
<gene>
    <name evidence="7" type="ORF">OEZ85_008651</name>
</gene>
<feature type="compositionally biased region" description="Basic and acidic residues" evidence="5">
    <location>
        <begin position="155"/>
        <end position="165"/>
    </location>
</feature>
<dbReference type="CDD" id="cd10017">
    <property type="entry name" value="B3_DNA"/>
    <property type="match status" value="1"/>
</dbReference>
<dbReference type="Pfam" id="PF02362">
    <property type="entry name" value="B3"/>
    <property type="match status" value="1"/>
</dbReference>
<dbReference type="InterPro" id="IPR015300">
    <property type="entry name" value="DNA-bd_pseudobarrel_sf"/>
</dbReference>
<evidence type="ECO:0000313" key="7">
    <source>
        <dbReference type="EMBL" id="WIA09243.1"/>
    </source>
</evidence>
<evidence type="ECO:0000256" key="1">
    <source>
        <dbReference type="ARBA" id="ARBA00023015"/>
    </source>
</evidence>
<dbReference type="SMART" id="SM01019">
    <property type="entry name" value="B3"/>
    <property type="match status" value="1"/>
</dbReference>
<keyword evidence="3" id="KW-0804">Transcription</keyword>
<dbReference type="Proteomes" id="UP001244341">
    <property type="component" value="Chromosome 1b"/>
</dbReference>
<name>A0ABY8TP40_TETOB</name>
<dbReference type="InterPro" id="IPR003340">
    <property type="entry name" value="B3_DNA-bd"/>
</dbReference>
<organism evidence="7 8">
    <name type="scientific">Tetradesmus obliquus</name>
    <name type="common">Green alga</name>
    <name type="synonym">Acutodesmus obliquus</name>
    <dbReference type="NCBI Taxonomy" id="3088"/>
    <lineage>
        <taxon>Eukaryota</taxon>
        <taxon>Viridiplantae</taxon>
        <taxon>Chlorophyta</taxon>
        <taxon>core chlorophytes</taxon>
        <taxon>Chlorophyceae</taxon>
        <taxon>CS clade</taxon>
        <taxon>Sphaeropleales</taxon>
        <taxon>Scenedesmaceae</taxon>
        <taxon>Tetradesmus</taxon>
    </lineage>
</organism>
<keyword evidence="4" id="KW-0539">Nucleus</keyword>
<dbReference type="SUPFAM" id="SSF101936">
    <property type="entry name" value="DNA-binding pseudobarrel domain"/>
    <property type="match status" value="1"/>
</dbReference>
<feature type="region of interest" description="Disordered" evidence="5">
    <location>
        <begin position="128"/>
        <end position="188"/>
    </location>
</feature>
<evidence type="ECO:0000256" key="2">
    <source>
        <dbReference type="ARBA" id="ARBA00023125"/>
    </source>
</evidence>
<sequence length="253" mass="27453">MAAAAAAALVDNEFRAEQVFKQLEDIGAKVFFEKQLTSSDVSASGRVVVPKAIAEQYFPRIDTPSGTELSVEDAAGDTYTLRFRFWINNQSRMYLLEGTAELQHHYHLKMGDVLIFAQKEDSTIVLAGRPPTKADAQKKPPVRRPSPTPAGRGAARRDQPRGAKDRNKRRALQRFGLSGDDVEPPVDGVFRALPAESSSSSLQEGASSVAQAKDGRWVAALNLGGELYQAFFVQQDDALEALNAAGYAAQVSS</sequence>
<keyword evidence="2" id="KW-0238">DNA-binding</keyword>
<dbReference type="EMBL" id="CP126208">
    <property type="protein sequence ID" value="WIA09243.1"/>
    <property type="molecule type" value="Genomic_DNA"/>
</dbReference>
<proteinExistence type="predicted"/>
<keyword evidence="8" id="KW-1185">Reference proteome</keyword>
<dbReference type="PROSITE" id="PS50863">
    <property type="entry name" value="B3"/>
    <property type="match status" value="1"/>
</dbReference>
<evidence type="ECO:0000313" key="8">
    <source>
        <dbReference type="Proteomes" id="UP001244341"/>
    </source>
</evidence>
<feature type="domain" description="TF-B3" evidence="6">
    <location>
        <begin position="32"/>
        <end position="132"/>
    </location>
</feature>
<evidence type="ECO:0000256" key="5">
    <source>
        <dbReference type="SAM" id="MobiDB-lite"/>
    </source>
</evidence>
<protein>
    <recommendedName>
        <fullName evidence="6">TF-B3 domain-containing protein</fullName>
    </recommendedName>
</protein>
<dbReference type="PANTHER" id="PTHR46245">
    <property type="entry name" value="B3 DOMAIN-CONTAINING PROTEIN OS07G0563300"/>
    <property type="match status" value="1"/>
</dbReference>